<feature type="chain" id="PRO_5035772464" evidence="1">
    <location>
        <begin position="23"/>
        <end position="51"/>
    </location>
</feature>
<accession>A0A8T0GBU0</accession>
<feature type="signal peptide" evidence="1">
    <location>
        <begin position="1"/>
        <end position="22"/>
    </location>
</feature>
<gene>
    <name evidence="2" type="ORF">KC19_11G033900</name>
</gene>
<keyword evidence="3" id="KW-1185">Reference proteome</keyword>
<proteinExistence type="predicted"/>
<evidence type="ECO:0000313" key="2">
    <source>
        <dbReference type="EMBL" id="KAG0556195.1"/>
    </source>
</evidence>
<reference evidence="2 3" key="1">
    <citation type="submission" date="2020-06" db="EMBL/GenBank/DDBJ databases">
        <title>WGS assembly of Ceratodon purpureus strain R40.</title>
        <authorList>
            <person name="Carey S.B."/>
            <person name="Jenkins J."/>
            <person name="Shu S."/>
            <person name="Lovell J.T."/>
            <person name="Sreedasyam A."/>
            <person name="Maumus F."/>
            <person name="Tiley G.P."/>
            <person name="Fernandez-Pozo N."/>
            <person name="Barry K."/>
            <person name="Chen C."/>
            <person name="Wang M."/>
            <person name="Lipzen A."/>
            <person name="Daum C."/>
            <person name="Saski C.A."/>
            <person name="Payton A.C."/>
            <person name="Mcbreen J.C."/>
            <person name="Conrad R.E."/>
            <person name="Kollar L.M."/>
            <person name="Olsson S."/>
            <person name="Huttunen S."/>
            <person name="Landis J.B."/>
            <person name="Wickett N.J."/>
            <person name="Johnson M.G."/>
            <person name="Rensing S.A."/>
            <person name="Grimwood J."/>
            <person name="Schmutz J."/>
            <person name="Mcdaniel S.F."/>
        </authorList>
    </citation>
    <scope>NUCLEOTIDE SEQUENCE [LARGE SCALE GENOMIC DNA]</scope>
    <source>
        <strain evidence="2 3">R40</strain>
    </source>
</reference>
<sequence length="51" mass="5896">MLFFLKALSYVEVAILVGNCNGWDEVQRVLTSCSKEYRGFFFKLSVPEVNF</sequence>
<organism evidence="2 3">
    <name type="scientific">Ceratodon purpureus</name>
    <name type="common">Fire moss</name>
    <name type="synonym">Dicranum purpureum</name>
    <dbReference type="NCBI Taxonomy" id="3225"/>
    <lineage>
        <taxon>Eukaryota</taxon>
        <taxon>Viridiplantae</taxon>
        <taxon>Streptophyta</taxon>
        <taxon>Embryophyta</taxon>
        <taxon>Bryophyta</taxon>
        <taxon>Bryophytina</taxon>
        <taxon>Bryopsida</taxon>
        <taxon>Dicranidae</taxon>
        <taxon>Pseudoditrichales</taxon>
        <taxon>Ditrichaceae</taxon>
        <taxon>Ceratodon</taxon>
    </lineage>
</organism>
<dbReference type="Proteomes" id="UP000822688">
    <property type="component" value="Chromosome 11"/>
</dbReference>
<dbReference type="AlphaFoldDB" id="A0A8T0GBU0"/>
<keyword evidence="1" id="KW-0732">Signal</keyword>
<name>A0A8T0GBU0_CERPU</name>
<protein>
    <submittedName>
        <fullName evidence="2">Uncharacterized protein</fullName>
    </submittedName>
</protein>
<comment type="caution">
    <text evidence="2">The sequence shown here is derived from an EMBL/GenBank/DDBJ whole genome shotgun (WGS) entry which is preliminary data.</text>
</comment>
<evidence type="ECO:0000313" key="3">
    <source>
        <dbReference type="Proteomes" id="UP000822688"/>
    </source>
</evidence>
<evidence type="ECO:0000256" key="1">
    <source>
        <dbReference type="SAM" id="SignalP"/>
    </source>
</evidence>
<dbReference type="EMBL" id="CM026432">
    <property type="protein sequence ID" value="KAG0556195.1"/>
    <property type="molecule type" value="Genomic_DNA"/>
</dbReference>